<dbReference type="WBParaSite" id="ALUE_0000483601-mRNA-1">
    <property type="protein sequence ID" value="ALUE_0000483601-mRNA-1"/>
    <property type="gene ID" value="ALUE_0000483601"/>
</dbReference>
<sequence>MAEFANVISRGIQMSRVLTCLLCRPSASGSLIILGEFTLNGAASKSAVMPAVADIRQVILQRGRLHFTNKDSVNFDGYVCHFSVVAEQPCTLVYACVAEPGLAQSKAALFLDVLQGAIVNDTSILTRLVDSGDYQLQQQIGPKFAELMVSQSQIVKRCV</sequence>
<dbReference type="AlphaFoldDB" id="A0A9J2P543"/>
<organism evidence="1 2">
    <name type="scientific">Ascaris lumbricoides</name>
    <name type="common">Giant roundworm</name>
    <dbReference type="NCBI Taxonomy" id="6252"/>
    <lineage>
        <taxon>Eukaryota</taxon>
        <taxon>Metazoa</taxon>
        <taxon>Ecdysozoa</taxon>
        <taxon>Nematoda</taxon>
        <taxon>Chromadorea</taxon>
        <taxon>Rhabditida</taxon>
        <taxon>Spirurina</taxon>
        <taxon>Ascaridomorpha</taxon>
        <taxon>Ascaridoidea</taxon>
        <taxon>Ascarididae</taxon>
        <taxon>Ascaris</taxon>
    </lineage>
</organism>
<evidence type="ECO:0000313" key="2">
    <source>
        <dbReference type="WBParaSite" id="ALUE_0000483601-mRNA-1"/>
    </source>
</evidence>
<dbReference type="Proteomes" id="UP000036681">
    <property type="component" value="Unplaced"/>
</dbReference>
<dbReference type="Gene3D" id="3.30.450.50">
    <property type="entry name" value="Longin domain"/>
    <property type="match status" value="1"/>
</dbReference>
<evidence type="ECO:0000313" key="1">
    <source>
        <dbReference type="Proteomes" id="UP000036681"/>
    </source>
</evidence>
<keyword evidence="1" id="KW-1185">Reference proteome</keyword>
<reference evidence="2" key="1">
    <citation type="submission" date="2023-03" db="UniProtKB">
        <authorList>
            <consortium name="WormBaseParasite"/>
        </authorList>
    </citation>
    <scope>IDENTIFICATION</scope>
</reference>
<name>A0A9J2P543_ASCLU</name>
<protein>
    <submittedName>
        <fullName evidence="2">Uncharacterized protein</fullName>
    </submittedName>
</protein>
<accession>A0A9J2P543</accession>
<proteinExistence type="predicted"/>